<dbReference type="PANTHER" id="PTHR30146">
    <property type="entry name" value="LACI-RELATED TRANSCRIPTIONAL REPRESSOR"/>
    <property type="match status" value="1"/>
</dbReference>
<dbReference type="CDD" id="cd01392">
    <property type="entry name" value="HTH_LacI"/>
    <property type="match status" value="1"/>
</dbReference>
<feature type="domain" description="HTH lacI-type" evidence="5">
    <location>
        <begin position="59"/>
        <end position="113"/>
    </location>
</feature>
<proteinExistence type="predicted"/>
<organism evidence="6 7">
    <name type="scientific">Nocardioides alpinus</name>
    <dbReference type="NCBI Taxonomy" id="748909"/>
    <lineage>
        <taxon>Bacteria</taxon>
        <taxon>Bacillati</taxon>
        <taxon>Actinomycetota</taxon>
        <taxon>Actinomycetes</taxon>
        <taxon>Propionibacteriales</taxon>
        <taxon>Nocardioidaceae</taxon>
        <taxon>Nocardioides</taxon>
    </lineage>
</organism>
<evidence type="ECO:0000313" key="7">
    <source>
        <dbReference type="Proteomes" id="UP000233565"/>
    </source>
</evidence>
<evidence type="ECO:0000313" key="6">
    <source>
        <dbReference type="EMBL" id="PKH37980.1"/>
    </source>
</evidence>
<evidence type="ECO:0000256" key="2">
    <source>
        <dbReference type="ARBA" id="ARBA00023125"/>
    </source>
</evidence>
<feature type="region of interest" description="Disordered" evidence="4">
    <location>
        <begin position="1"/>
        <end position="22"/>
    </location>
</feature>
<keyword evidence="7" id="KW-1185">Reference proteome</keyword>
<gene>
    <name evidence="6" type="ORF">CXG46_21650</name>
</gene>
<keyword evidence="3" id="KW-0804">Transcription</keyword>
<sequence length="390" mass="41274">MPSASGWSTSTTRPNDVRRSRARAGTPICPAPAYCLPPNQTTTSVARVTTPRTAGAGSPTLDEVARVAGVSRATASRAINGGQRVSARAQSAVDTAVRTLGYVPNPAARSLVTRRTDSIAVVVPEPDDRVFSDPFFAGTLRGVTRVLTERDIQLVLLLARPGASTARTLRYLTNRHVDGALVVSHHRDDRLAEHLADLGLPCVFGGRPWTGGDRVAYVDVDNVAGEREATEVLVARGCTRIGTIAGPVDMTAAADRLIGWQQAMAEAGLPAEAVEHGDFTEASGEAAARALMERHPDLDGLVVASDLMAAGAMRVLAELGRRVPDDIAVVGYDDLGVAERTTPPLSTMRQPVEEMAERATRLLLGRIDGVDGGHPVRMIIPPTLVRRASA</sequence>
<dbReference type="InterPro" id="IPR000843">
    <property type="entry name" value="HTH_LacI"/>
</dbReference>
<reference evidence="6 7" key="1">
    <citation type="submission" date="2017-12" db="EMBL/GenBank/DDBJ databases">
        <title>Pharmacopeia of the Arctic Ocean.</title>
        <authorList>
            <person name="Collins E."/>
            <person name="Ducluzeau A.-L."/>
        </authorList>
    </citation>
    <scope>NUCLEOTIDE SEQUENCE [LARGE SCALE GENOMIC DNA]</scope>
    <source>
        <strain evidence="6 7">DSM 23325</strain>
    </source>
</reference>
<dbReference type="SUPFAM" id="SSF53822">
    <property type="entry name" value="Periplasmic binding protein-like I"/>
    <property type="match status" value="1"/>
</dbReference>
<keyword evidence="1" id="KW-0805">Transcription regulation</keyword>
<dbReference type="EMBL" id="PJBV01000035">
    <property type="protein sequence ID" value="PKH37980.1"/>
    <property type="molecule type" value="Genomic_DNA"/>
</dbReference>
<dbReference type="PANTHER" id="PTHR30146:SF109">
    <property type="entry name" value="HTH-TYPE TRANSCRIPTIONAL REGULATOR GALS"/>
    <property type="match status" value="1"/>
</dbReference>
<protein>
    <submittedName>
        <fullName evidence="6">LacI family transcriptional regulator</fullName>
    </submittedName>
</protein>
<name>A0ABX4QTH2_9ACTN</name>
<keyword evidence="2" id="KW-0238">DNA-binding</keyword>
<dbReference type="PROSITE" id="PS50932">
    <property type="entry name" value="HTH_LACI_2"/>
    <property type="match status" value="1"/>
</dbReference>
<comment type="caution">
    <text evidence="6">The sequence shown here is derived from an EMBL/GenBank/DDBJ whole genome shotgun (WGS) entry which is preliminary data.</text>
</comment>
<dbReference type="InterPro" id="IPR010982">
    <property type="entry name" value="Lambda_DNA-bd_dom_sf"/>
</dbReference>
<evidence type="ECO:0000256" key="4">
    <source>
        <dbReference type="SAM" id="MobiDB-lite"/>
    </source>
</evidence>
<dbReference type="Gene3D" id="1.10.260.40">
    <property type="entry name" value="lambda repressor-like DNA-binding domains"/>
    <property type="match status" value="1"/>
</dbReference>
<evidence type="ECO:0000256" key="1">
    <source>
        <dbReference type="ARBA" id="ARBA00023015"/>
    </source>
</evidence>
<feature type="compositionally biased region" description="Polar residues" evidence="4">
    <location>
        <begin position="1"/>
        <end position="14"/>
    </location>
</feature>
<dbReference type="InterPro" id="IPR028082">
    <property type="entry name" value="Peripla_BP_I"/>
</dbReference>
<evidence type="ECO:0000256" key="3">
    <source>
        <dbReference type="ARBA" id="ARBA00023163"/>
    </source>
</evidence>
<dbReference type="Proteomes" id="UP000233565">
    <property type="component" value="Unassembled WGS sequence"/>
</dbReference>
<dbReference type="InterPro" id="IPR046335">
    <property type="entry name" value="LacI/GalR-like_sensor"/>
</dbReference>
<dbReference type="Pfam" id="PF13377">
    <property type="entry name" value="Peripla_BP_3"/>
    <property type="match status" value="1"/>
</dbReference>
<accession>A0ABX4QTH2</accession>
<evidence type="ECO:0000259" key="5">
    <source>
        <dbReference type="PROSITE" id="PS50932"/>
    </source>
</evidence>
<dbReference type="SUPFAM" id="SSF47413">
    <property type="entry name" value="lambda repressor-like DNA-binding domains"/>
    <property type="match status" value="1"/>
</dbReference>
<dbReference type="Pfam" id="PF00356">
    <property type="entry name" value="LacI"/>
    <property type="match status" value="1"/>
</dbReference>
<dbReference type="Gene3D" id="3.40.50.2300">
    <property type="match status" value="2"/>
</dbReference>
<dbReference type="CDD" id="cd06267">
    <property type="entry name" value="PBP1_LacI_sugar_binding-like"/>
    <property type="match status" value="1"/>
</dbReference>
<dbReference type="SMART" id="SM00354">
    <property type="entry name" value="HTH_LACI"/>
    <property type="match status" value="1"/>
</dbReference>
<dbReference type="PROSITE" id="PS00356">
    <property type="entry name" value="HTH_LACI_1"/>
    <property type="match status" value="1"/>
</dbReference>